<dbReference type="AlphaFoldDB" id="A0A2P6Q3H8"/>
<evidence type="ECO:0000256" key="1">
    <source>
        <dbReference type="ARBA" id="ARBA00004123"/>
    </source>
</evidence>
<keyword evidence="4" id="KW-0862">Zinc</keyword>
<sequence>MASTSRSGSNCCSSPSITSNMVTGSYQSVSVSPNDNQNPLPPVGNLPPIDNSTPTETPNLVPTTTPTETPNPDPESVEAAAGLGKRKGVDKTTKGRKQSRVWECFTRHLLPDGKPDPSNAQCNYCKALVPALSSKNGTSSCWSHGRNCKVNPLFEKPIEKGQTILSRDNVSGAPQYHRFNQGRIDEKLYKMIIRDELPFRHVEGFGFKAFMLEDQPQWIQPSRKLVANGVWELYLSEKGKMMSIFSQHAKRVSVITDTWTSI</sequence>
<feature type="compositionally biased region" description="Low complexity" evidence="6">
    <location>
        <begin position="53"/>
        <end position="70"/>
    </location>
</feature>
<keyword evidence="3" id="KW-0863">Zinc-finger</keyword>
<evidence type="ECO:0000256" key="2">
    <source>
        <dbReference type="ARBA" id="ARBA00022723"/>
    </source>
</evidence>
<gene>
    <name evidence="7" type="ORF">RchiOBHm_Chr5g0006251</name>
</gene>
<dbReference type="PANTHER" id="PTHR46481">
    <property type="entry name" value="ZINC FINGER BED DOMAIN-CONTAINING PROTEIN 4"/>
    <property type="match status" value="1"/>
</dbReference>
<dbReference type="Gramene" id="PRQ28738">
    <property type="protein sequence ID" value="PRQ28738"/>
    <property type="gene ID" value="RchiOBHm_Chr5g0006251"/>
</dbReference>
<evidence type="ECO:0000256" key="5">
    <source>
        <dbReference type="ARBA" id="ARBA00023242"/>
    </source>
</evidence>
<proteinExistence type="predicted"/>
<evidence type="ECO:0000313" key="7">
    <source>
        <dbReference type="EMBL" id="PRQ28738.1"/>
    </source>
</evidence>
<feature type="region of interest" description="Disordered" evidence="6">
    <location>
        <begin position="1"/>
        <end position="97"/>
    </location>
</feature>
<feature type="compositionally biased region" description="Polar residues" evidence="6">
    <location>
        <begin position="21"/>
        <end position="38"/>
    </location>
</feature>
<protein>
    <submittedName>
        <fullName evidence="7">Putative transcription factor/ chromatin remodeling BED-type(Zn) family</fullName>
    </submittedName>
</protein>
<comment type="caution">
    <text evidence="7">The sequence shown here is derived from an EMBL/GenBank/DDBJ whole genome shotgun (WGS) entry which is preliminary data.</text>
</comment>
<keyword evidence="8" id="KW-1185">Reference proteome</keyword>
<organism evidence="7 8">
    <name type="scientific">Rosa chinensis</name>
    <name type="common">China rose</name>
    <dbReference type="NCBI Taxonomy" id="74649"/>
    <lineage>
        <taxon>Eukaryota</taxon>
        <taxon>Viridiplantae</taxon>
        <taxon>Streptophyta</taxon>
        <taxon>Embryophyta</taxon>
        <taxon>Tracheophyta</taxon>
        <taxon>Spermatophyta</taxon>
        <taxon>Magnoliopsida</taxon>
        <taxon>eudicotyledons</taxon>
        <taxon>Gunneridae</taxon>
        <taxon>Pentapetalae</taxon>
        <taxon>rosids</taxon>
        <taxon>fabids</taxon>
        <taxon>Rosales</taxon>
        <taxon>Rosaceae</taxon>
        <taxon>Rosoideae</taxon>
        <taxon>Rosoideae incertae sedis</taxon>
        <taxon>Rosa</taxon>
    </lineage>
</organism>
<dbReference type="GO" id="GO:0008270">
    <property type="term" value="F:zinc ion binding"/>
    <property type="evidence" value="ECO:0007669"/>
    <property type="project" value="UniProtKB-KW"/>
</dbReference>
<keyword evidence="5" id="KW-0539">Nucleus</keyword>
<evidence type="ECO:0000256" key="6">
    <source>
        <dbReference type="SAM" id="MobiDB-lite"/>
    </source>
</evidence>
<dbReference type="PANTHER" id="PTHR46481:SF10">
    <property type="entry name" value="ZINC FINGER BED DOMAIN-CONTAINING PROTEIN 39"/>
    <property type="match status" value="1"/>
</dbReference>
<dbReference type="InterPro" id="IPR052035">
    <property type="entry name" value="ZnF_BED_domain_contain"/>
</dbReference>
<evidence type="ECO:0000313" key="8">
    <source>
        <dbReference type="Proteomes" id="UP000238479"/>
    </source>
</evidence>
<accession>A0A2P6Q3H8</accession>
<comment type="subcellular location">
    <subcellularLocation>
        <location evidence="1">Nucleus</location>
    </subcellularLocation>
</comment>
<dbReference type="GO" id="GO:0005634">
    <property type="term" value="C:nucleus"/>
    <property type="evidence" value="ECO:0007669"/>
    <property type="project" value="UniProtKB-SubCell"/>
</dbReference>
<dbReference type="SUPFAM" id="SSF140996">
    <property type="entry name" value="Hermes dimerisation domain"/>
    <property type="match status" value="1"/>
</dbReference>
<name>A0A2P6Q3H8_ROSCH</name>
<dbReference type="EMBL" id="PDCK01000043">
    <property type="protein sequence ID" value="PRQ28738.1"/>
    <property type="molecule type" value="Genomic_DNA"/>
</dbReference>
<dbReference type="SMART" id="SM00614">
    <property type="entry name" value="ZnF_BED"/>
    <property type="match status" value="1"/>
</dbReference>
<feature type="compositionally biased region" description="Low complexity" evidence="6">
    <location>
        <begin position="1"/>
        <end position="20"/>
    </location>
</feature>
<dbReference type="STRING" id="74649.A0A2P6Q3H8"/>
<evidence type="ECO:0000256" key="4">
    <source>
        <dbReference type="ARBA" id="ARBA00022833"/>
    </source>
</evidence>
<reference evidence="7 8" key="1">
    <citation type="journal article" date="2018" name="Nat. Genet.">
        <title>The Rosa genome provides new insights in the design of modern roses.</title>
        <authorList>
            <person name="Bendahmane M."/>
        </authorList>
    </citation>
    <scope>NUCLEOTIDE SEQUENCE [LARGE SCALE GENOMIC DNA]</scope>
    <source>
        <strain evidence="8">cv. Old Blush</strain>
    </source>
</reference>
<dbReference type="Proteomes" id="UP000238479">
    <property type="component" value="Chromosome 5"/>
</dbReference>
<evidence type="ECO:0000256" key="3">
    <source>
        <dbReference type="ARBA" id="ARBA00022771"/>
    </source>
</evidence>
<keyword evidence="2" id="KW-0479">Metal-binding</keyword>